<keyword evidence="3" id="KW-1185">Reference proteome</keyword>
<name>A0A2J6QQT2_9HELO</name>
<dbReference type="STRING" id="1745343.A0A2J6QQT2"/>
<evidence type="ECO:0000259" key="1">
    <source>
        <dbReference type="Pfam" id="PF00026"/>
    </source>
</evidence>
<evidence type="ECO:0000313" key="2">
    <source>
        <dbReference type="EMBL" id="PMD28626.1"/>
    </source>
</evidence>
<dbReference type="EMBL" id="KZ613464">
    <property type="protein sequence ID" value="PMD28626.1"/>
    <property type="molecule type" value="Genomic_DNA"/>
</dbReference>
<dbReference type="InterPro" id="IPR021109">
    <property type="entry name" value="Peptidase_aspartic_dom_sf"/>
</dbReference>
<reference evidence="2 3" key="1">
    <citation type="submission" date="2016-05" db="EMBL/GenBank/DDBJ databases">
        <title>A degradative enzymes factory behind the ericoid mycorrhizal symbiosis.</title>
        <authorList>
            <consortium name="DOE Joint Genome Institute"/>
            <person name="Martino E."/>
            <person name="Morin E."/>
            <person name="Grelet G."/>
            <person name="Kuo A."/>
            <person name="Kohler A."/>
            <person name="Daghino S."/>
            <person name="Barry K."/>
            <person name="Choi C."/>
            <person name="Cichocki N."/>
            <person name="Clum A."/>
            <person name="Copeland A."/>
            <person name="Hainaut M."/>
            <person name="Haridas S."/>
            <person name="Labutti K."/>
            <person name="Lindquist E."/>
            <person name="Lipzen A."/>
            <person name="Khouja H.-R."/>
            <person name="Murat C."/>
            <person name="Ohm R."/>
            <person name="Olson A."/>
            <person name="Spatafora J."/>
            <person name="Veneault-Fourrey C."/>
            <person name="Henrissat B."/>
            <person name="Grigoriev I."/>
            <person name="Martin F."/>
            <person name="Perotto S."/>
        </authorList>
    </citation>
    <scope>NUCLEOTIDE SEQUENCE [LARGE SCALE GENOMIC DNA]</scope>
    <source>
        <strain evidence="2 3">UAMH 7357</strain>
    </source>
</reference>
<dbReference type="AlphaFoldDB" id="A0A2J6QQT2"/>
<dbReference type="SUPFAM" id="SSF50630">
    <property type="entry name" value="Acid proteases"/>
    <property type="match status" value="1"/>
</dbReference>
<proteinExistence type="predicted"/>
<protein>
    <recommendedName>
        <fullName evidence="1">Peptidase A1 domain-containing protein</fullName>
    </recommendedName>
</protein>
<gene>
    <name evidence="2" type="ORF">NA56DRAFT_742740</name>
</gene>
<dbReference type="OrthoDB" id="771136at2759"/>
<dbReference type="Proteomes" id="UP000235672">
    <property type="component" value="Unassembled WGS sequence"/>
</dbReference>
<feature type="domain" description="Peptidase A1" evidence="1">
    <location>
        <begin position="3"/>
        <end position="62"/>
    </location>
</feature>
<evidence type="ECO:0000313" key="3">
    <source>
        <dbReference type="Proteomes" id="UP000235672"/>
    </source>
</evidence>
<sequence length="123" mass="14064">MLNPFQNMVMKGRLDRNLSSLNLPRDEGNYGEILFGIINHDLYVGELKSLPLLKEAKGRWGVANRLEIDDGEGFILGWKEEQQSPKQTPLLSDFHYSIRRQATSPSPFLSWELSSRRSNLSTT</sequence>
<dbReference type="InterPro" id="IPR033121">
    <property type="entry name" value="PEPTIDASE_A1"/>
</dbReference>
<organism evidence="2 3">
    <name type="scientific">Hyaloscypha hepaticicola</name>
    <dbReference type="NCBI Taxonomy" id="2082293"/>
    <lineage>
        <taxon>Eukaryota</taxon>
        <taxon>Fungi</taxon>
        <taxon>Dikarya</taxon>
        <taxon>Ascomycota</taxon>
        <taxon>Pezizomycotina</taxon>
        <taxon>Leotiomycetes</taxon>
        <taxon>Helotiales</taxon>
        <taxon>Hyaloscyphaceae</taxon>
        <taxon>Hyaloscypha</taxon>
    </lineage>
</organism>
<dbReference type="Pfam" id="PF00026">
    <property type="entry name" value="Asp"/>
    <property type="match status" value="1"/>
</dbReference>
<accession>A0A2J6QQT2</accession>
<dbReference type="Gene3D" id="2.40.70.10">
    <property type="entry name" value="Acid Proteases"/>
    <property type="match status" value="1"/>
</dbReference>